<keyword evidence="2 4" id="KW-0238">DNA-binding</keyword>
<accession>A0A5C8UWG5</accession>
<keyword evidence="7" id="KW-1185">Reference proteome</keyword>
<dbReference type="InterPro" id="IPR001647">
    <property type="entry name" value="HTH_TetR"/>
</dbReference>
<organism evidence="6 7">
    <name type="scientific">Lacisediminihabitans profunda</name>
    <dbReference type="NCBI Taxonomy" id="2594790"/>
    <lineage>
        <taxon>Bacteria</taxon>
        <taxon>Bacillati</taxon>
        <taxon>Actinomycetota</taxon>
        <taxon>Actinomycetes</taxon>
        <taxon>Micrococcales</taxon>
        <taxon>Microbacteriaceae</taxon>
        <taxon>Lacisediminihabitans</taxon>
    </lineage>
</organism>
<feature type="DNA-binding region" description="H-T-H motif" evidence="4">
    <location>
        <begin position="36"/>
        <end position="55"/>
    </location>
</feature>
<dbReference type="PROSITE" id="PS50977">
    <property type="entry name" value="HTH_TETR_2"/>
    <property type="match status" value="1"/>
</dbReference>
<sequence length="208" mass="22726">MPRRLPHTLRADAEDNRERVLEAARTLFSERGLDVPMRAIARQAGVGPATLYRRFPTKQALIEAAFSDELHACRTIVAEACADPDPWRGLCSFLLRTGELNARNQGFTEAFMTTFPDSFDFTAHRTAMLRSLADLCRRARNAGSLRTGVVLDDLLLMLMAGRGLSAATVDQRVAAARRFSALAVEALRGSGADAPLPPPARFVAGLFN</sequence>
<dbReference type="Pfam" id="PF21597">
    <property type="entry name" value="TetR_C_43"/>
    <property type="match status" value="1"/>
</dbReference>
<evidence type="ECO:0000256" key="3">
    <source>
        <dbReference type="ARBA" id="ARBA00023163"/>
    </source>
</evidence>
<proteinExistence type="predicted"/>
<evidence type="ECO:0000256" key="2">
    <source>
        <dbReference type="ARBA" id="ARBA00023125"/>
    </source>
</evidence>
<evidence type="ECO:0000313" key="6">
    <source>
        <dbReference type="EMBL" id="TXN32702.1"/>
    </source>
</evidence>
<dbReference type="Gene3D" id="1.10.357.10">
    <property type="entry name" value="Tetracycline Repressor, domain 2"/>
    <property type="match status" value="1"/>
</dbReference>
<dbReference type="SUPFAM" id="SSF46689">
    <property type="entry name" value="Homeodomain-like"/>
    <property type="match status" value="1"/>
</dbReference>
<dbReference type="PANTHER" id="PTHR30055">
    <property type="entry name" value="HTH-TYPE TRANSCRIPTIONAL REGULATOR RUTR"/>
    <property type="match status" value="1"/>
</dbReference>
<dbReference type="PRINTS" id="PR00455">
    <property type="entry name" value="HTHTETR"/>
</dbReference>
<evidence type="ECO:0000256" key="4">
    <source>
        <dbReference type="PROSITE-ProRule" id="PRU00335"/>
    </source>
</evidence>
<evidence type="ECO:0000256" key="1">
    <source>
        <dbReference type="ARBA" id="ARBA00023015"/>
    </source>
</evidence>
<dbReference type="AlphaFoldDB" id="A0A5C8UWG5"/>
<dbReference type="GO" id="GO:0000976">
    <property type="term" value="F:transcription cis-regulatory region binding"/>
    <property type="evidence" value="ECO:0007669"/>
    <property type="project" value="TreeGrafter"/>
</dbReference>
<keyword evidence="1" id="KW-0805">Transcription regulation</keyword>
<dbReference type="Pfam" id="PF00440">
    <property type="entry name" value="TetR_N"/>
    <property type="match status" value="1"/>
</dbReference>
<dbReference type="InterPro" id="IPR036271">
    <property type="entry name" value="Tet_transcr_reg_TetR-rel_C_sf"/>
</dbReference>
<gene>
    <name evidence="6" type="ORF">FVP33_01105</name>
</gene>
<dbReference type="InterPro" id="IPR049445">
    <property type="entry name" value="TetR_SbtR-like_C"/>
</dbReference>
<dbReference type="SUPFAM" id="SSF48498">
    <property type="entry name" value="Tetracyclin repressor-like, C-terminal domain"/>
    <property type="match status" value="1"/>
</dbReference>
<name>A0A5C8UWG5_9MICO</name>
<evidence type="ECO:0000313" key="7">
    <source>
        <dbReference type="Proteomes" id="UP000321379"/>
    </source>
</evidence>
<dbReference type="EMBL" id="VRMG01000002">
    <property type="protein sequence ID" value="TXN32702.1"/>
    <property type="molecule type" value="Genomic_DNA"/>
</dbReference>
<keyword evidence="3" id="KW-0804">Transcription</keyword>
<dbReference type="InterPro" id="IPR009057">
    <property type="entry name" value="Homeodomain-like_sf"/>
</dbReference>
<dbReference type="Proteomes" id="UP000321379">
    <property type="component" value="Unassembled WGS sequence"/>
</dbReference>
<feature type="domain" description="HTH tetR-type" evidence="5">
    <location>
        <begin position="14"/>
        <end position="73"/>
    </location>
</feature>
<comment type="caution">
    <text evidence="6">The sequence shown here is derived from an EMBL/GenBank/DDBJ whole genome shotgun (WGS) entry which is preliminary data.</text>
</comment>
<protein>
    <submittedName>
        <fullName evidence="6">TetR/AcrR family transcriptional regulator</fullName>
    </submittedName>
</protein>
<dbReference type="RefSeq" id="WP_147781797.1">
    <property type="nucleotide sequence ID" value="NZ_VRMG01000002.1"/>
</dbReference>
<reference evidence="6 7" key="1">
    <citation type="submission" date="2019-08" db="EMBL/GenBank/DDBJ databases">
        <title>Bacterial whole genome sequence for Glaciihabitans sp. CHu50b-6-2.</title>
        <authorList>
            <person name="Jin L."/>
        </authorList>
    </citation>
    <scope>NUCLEOTIDE SEQUENCE [LARGE SCALE GENOMIC DNA]</scope>
    <source>
        <strain evidence="6 7">CHu50b-6-2</strain>
    </source>
</reference>
<dbReference type="InterPro" id="IPR050109">
    <property type="entry name" value="HTH-type_TetR-like_transc_reg"/>
</dbReference>
<dbReference type="PANTHER" id="PTHR30055:SF234">
    <property type="entry name" value="HTH-TYPE TRANSCRIPTIONAL REGULATOR BETI"/>
    <property type="match status" value="1"/>
</dbReference>
<evidence type="ECO:0000259" key="5">
    <source>
        <dbReference type="PROSITE" id="PS50977"/>
    </source>
</evidence>
<dbReference type="GO" id="GO:0003700">
    <property type="term" value="F:DNA-binding transcription factor activity"/>
    <property type="evidence" value="ECO:0007669"/>
    <property type="project" value="TreeGrafter"/>
</dbReference>